<evidence type="ECO:0000313" key="2">
    <source>
        <dbReference type="Proteomes" id="UP000027195"/>
    </source>
</evidence>
<proteinExistence type="predicted"/>
<protein>
    <submittedName>
        <fullName evidence="1">Uncharacterized protein</fullName>
    </submittedName>
</protein>
<dbReference type="AlphaFoldDB" id="A0A067MKU6"/>
<sequence length="173" mass="19630">MRCAGPMRLTTMPMAAACIPAFPNLSRLALGHVDLAGFVAPTDTILELCWRLGLRDFIRSGIDEPPLYHSHSAWEIFDADSEQIRVKCEAFLSQRAGMPPRIVTAETHIGDFISMEWYICHFFQILSSPESFHDLRDTIDAHRRYVEQYGGPERVRQLIACQSPSQDYVFAAQ</sequence>
<reference evidence="2" key="1">
    <citation type="journal article" date="2014" name="Proc. Natl. Acad. Sci. U.S.A.">
        <title>Extensive sampling of basidiomycete genomes demonstrates inadequacy of the white-rot/brown-rot paradigm for wood decay fungi.</title>
        <authorList>
            <person name="Riley R."/>
            <person name="Salamov A.A."/>
            <person name="Brown D.W."/>
            <person name="Nagy L.G."/>
            <person name="Floudas D."/>
            <person name="Held B.W."/>
            <person name="Levasseur A."/>
            <person name="Lombard V."/>
            <person name="Morin E."/>
            <person name="Otillar R."/>
            <person name="Lindquist E.A."/>
            <person name="Sun H."/>
            <person name="LaButti K.M."/>
            <person name="Schmutz J."/>
            <person name="Jabbour D."/>
            <person name="Luo H."/>
            <person name="Baker S.E."/>
            <person name="Pisabarro A.G."/>
            <person name="Walton J.D."/>
            <person name="Blanchette R.A."/>
            <person name="Henrissat B."/>
            <person name="Martin F."/>
            <person name="Cullen D."/>
            <person name="Hibbett D.S."/>
            <person name="Grigoriev I.V."/>
        </authorList>
    </citation>
    <scope>NUCLEOTIDE SEQUENCE [LARGE SCALE GENOMIC DNA]</scope>
    <source>
        <strain evidence="2">FD-172 SS1</strain>
    </source>
</reference>
<dbReference type="EMBL" id="KL198052">
    <property type="protein sequence ID" value="KDQ12201.1"/>
    <property type="molecule type" value="Genomic_DNA"/>
</dbReference>
<keyword evidence="2" id="KW-1185">Reference proteome</keyword>
<organism evidence="1 2">
    <name type="scientific">Botryobasidium botryosum (strain FD-172 SS1)</name>
    <dbReference type="NCBI Taxonomy" id="930990"/>
    <lineage>
        <taxon>Eukaryota</taxon>
        <taxon>Fungi</taxon>
        <taxon>Dikarya</taxon>
        <taxon>Basidiomycota</taxon>
        <taxon>Agaricomycotina</taxon>
        <taxon>Agaricomycetes</taxon>
        <taxon>Cantharellales</taxon>
        <taxon>Botryobasidiaceae</taxon>
        <taxon>Botryobasidium</taxon>
    </lineage>
</organism>
<gene>
    <name evidence="1" type="ORF">BOTBODRAFT_189452</name>
</gene>
<dbReference type="Proteomes" id="UP000027195">
    <property type="component" value="Unassembled WGS sequence"/>
</dbReference>
<evidence type="ECO:0000313" key="1">
    <source>
        <dbReference type="EMBL" id="KDQ12201.1"/>
    </source>
</evidence>
<dbReference type="InParanoid" id="A0A067MKU6"/>
<dbReference type="HOGENOM" id="CLU_1547290_0_0_1"/>
<accession>A0A067MKU6</accession>
<name>A0A067MKU6_BOTB1</name>